<sequence length="199" mass="21999">MEKGQVECEASVVCGQTHLVSCCGAVRGVKEPSALALRLLEQLKQDELNSKFVFGRQPPVVVVGKHTRQLAREFNLETAPEDTKELERYQVTEKTYEFWTKWHRRLQEKMECNGKEMRLDTVGAICVDPKGNVAAALSSGGVAYKVPGRLGLAGCPRMGCDTSNGRKSVNRSQKRKRGAQCDVKNAFAIACTGRGEHFI</sequence>
<dbReference type="Proteomes" id="UP000054928">
    <property type="component" value="Unassembled WGS sequence"/>
</dbReference>
<accession>A0A0P1B1S2</accession>
<dbReference type="InterPro" id="IPR029055">
    <property type="entry name" value="Ntn_hydrolases_N"/>
</dbReference>
<organism evidence="3 4">
    <name type="scientific">Plasmopara halstedii</name>
    <name type="common">Downy mildew of sunflower</name>
    <dbReference type="NCBI Taxonomy" id="4781"/>
    <lineage>
        <taxon>Eukaryota</taxon>
        <taxon>Sar</taxon>
        <taxon>Stramenopiles</taxon>
        <taxon>Oomycota</taxon>
        <taxon>Peronosporomycetes</taxon>
        <taxon>Peronosporales</taxon>
        <taxon>Peronosporaceae</taxon>
        <taxon>Plasmopara</taxon>
    </lineage>
</organism>
<evidence type="ECO:0000313" key="4">
    <source>
        <dbReference type="Proteomes" id="UP000054928"/>
    </source>
</evidence>
<evidence type="ECO:0000256" key="1">
    <source>
        <dbReference type="PIRSR" id="PIRSR600246-1"/>
    </source>
</evidence>
<dbReference type="SUPFAM" id="SSF56235">
    <property type="entry name" value="N-terminal nucleophile aminohydrolases (Ntn hydrolases)"/>
    <property type="match status" value="1"/>
</dbReference>
<dbReference type="GO" id="GO:0004298">
    <property type="term" value="F:threonine-type endopeptidase activity"/>
    <property type="evidence" value="ECO:0007669"/>
    <property type="project" value="TreeGrafter"/>
</dbReference>
<dbReference type="InterPro" id="IPR000246">
    <property type="entry name" value="Peptidase_T2"/>
</dbReference>
<protein>
    <submittedName>
        <fullName evidence="3">Threonine aspartase 1</fullName>
    </submittedName>
</protein>
<dbReference type="Gene3D" id="3.60.20.30">
    <property type="entry name" value="(Glycosyl)asparaginase"/>
    <property type="match status" value="1"/>
</dbReference>
<dbReference type="GO" id="GO:0051604">
    <property type="term" value="P:protein maturation"/>
    <property type="evidence" value="ECO:0007669"/>
    <property type="project" value="TreeGrafter"/>
</dbReference>
<feature type="site" description="Cleavage; by autolysis" evidence="2">
    <location>
        <begin position="120"/>
        <end position="121"/>
    </location>
</feature>
<dbReference type="GO" id="GO:0005737">
    <property type="term" value="C:cytoplasm"/>
    <property type="evidence" value="ECO:0007669"/>
    <property type="project" value="TreeGrafter"/>
</dbReference>
<dbReference type="OrthoDB" id="77601at2759"/>
<reference evidence="4" key="1">
    <citation type="submission" date="2014-09" db="EMBL/GenBank/DDBJ databases">
        <authorList>
            <person name="Sharma Rahul"/>
            <person name="Thines Marco"/>
        </authorList>
    </citation>
    <scope>NUCLEOTIDE SEQUENCE [LARGE SCALE GENOMIC DNA]</scope>
</reference>
<dbReference type="AlphaFoldDB" id="A0A0P1B1S2"/>
<dbReference type="RefSeq" id="XP_024584543.1">
    <property type="nucleotide sequence ID" value="XM_024719222.1"/>
</dbReference>
<keyword evidence="4" id="KW-1185">Reference proteome</keyword>
<dbReference type="GeneID" id="36400699"/>
<proteinExistence type="predicted"/>
<dbReference type="EMBL" id="CCYD01002887">
    <property type="protein sequence ID" value="CEG48174.1"/>
    <property type="molecule type" value="Genomic_DNA"/>
</dbReference>
<evidence type="ECO:0000256" key="2">
    <source>
        <dbReference type="PIRSR" id="PIRSR600246-3"/>
    </source>
</evidence>
<name>A0A0P1B1S2_PLAHL</name>
<evidence type="ECO:0000313" key="3">
    <source>
        <dbReference type="EMBL" id="CEG48174.1"/>
    </source>
</evidence>
<dbReference type="STRING" id="4781.A0A0P1B1S2"/>
<dbReference type="PANTHER" id="PTHR10188:SF8">
    <property type="entry name" value="THREONINE ASPARTASE 1"/>
    <property type="match status" value="1"/>
</dbReference>
<dbReference type="Pfam" id="PF01112">
    <property type="entry name" value="Asparaginase_2"/>
    <property type="match status" value="1"/>
</dbReference>
<feature type="active site" description="Nucleophile" evidence="1">
    <location>
        <position position="121"/>
    </location>
</feature>
<dbReference type="PANTHER" id="PTHR10188">
    <property type="entry name" value="L-ASPARAGINASE"/>
    <property type="match status" value="1"/>
</dbReference>